<dbReference type="Proteomes" id="UP000073816">
    <property type="component" value="Chromosome"/>
</dbReference>
<name>A0A142EN47_9BACT</name>
<dbReference type="KEGG" id="alm:AO498_08990"/>
<reference evidence="1 2" key="2">
    <citation type="journal article" date="2016" name="Genome Announc.">
        <title>Complete Genome Sequence of Algoriphagus sp. Strain M8-2, Isolated from a Brackish Lake.</title>
        <authorList>
            <person name="Muraguchi Y."/>
            <person name="Kushimoto K."/>
            <person name="Ohtsubo Y."/>
            <person name="Suzuki T."/>
            <person name="Dohra H."/>
            <person name="Kimbara K."/>
            <person name="Shintani M."/>
        </authorList>
    </citation>
    <scope>NUCLEOTIDE SEQUENCE [LARGE SCALE GENOMIC DNA]</scope>
    <source>
        <strain evidence="1 2">M8-2</strain>
    </source>
</reference>
<gene>
    <name evidence="1" type="ORF">AO498_08990</name>
</gene>
<proteinExistence type="predicted"/>
<accession>A0A142EN47</accession>
<dbReference type="PATRIC" id="fig|1727163.4.peg.1877"/>
<evidence type="ECO:0000313" key="1">
    <source>
        <dbReference type="EMBL" id="AMQ56552.1"/>
    </source>
</evidence>
<keyword evidence="2" id="KW-1185">Reference proteome</keyword>
<sequence length="255" mass="29035">MHPNSAKSIPTGIVLEYDSGIIPPPYSHVFRLALDWSKGSLQVQLDLHYTDRDELSEQEILDEGFTTQDDYSYQGALNKVWIKPVQELISQTKWTNKPLTEGGIYAILDENGKSGVSKTPANQDEWQLMAQDLIQAIYESVKKELPLKVSYRLVDSSDQIDCSLTVHFADRQVIFEKNGKDRIIHWEYAIQLMKMIFTPDYHYELAKETPGSKRGAYIECGDGYWHELGKGVVNIDPSFDAVGKIKSGFEELIRD</sequence>
<dbReference type="RefSeq" id="WP_067546284.1">
    <property type="nucleotide sequence ID" value="NZ_CP012836.1"/>
</dbReference>
<dbReference type="EMBL" id="CP012836">
    <property type="protein sequence ID" value="AMQ56552.1"/>
    <property type="molecule type" value="Genomic_DNA"/>
</dbReference>
<dbReference type="OrthoDB" id="934157at2"/>
<organism evidence="1 2">
    <name type="scientific">Algoriphagus sanaruensis</name>
    <dbReference type="NCBI Taxonomy" id="1727163"/>
    <lineage>
        <taxon>Bacteria</taxon>
        <taxon>Pseudomonadati</taxon>
        <taxon>Bacteroidota</taxon>
        <taxon>Cytophagia</taxon>
        <taxon>Cytophagales</taxon>
        <taxon>Cyclobacteriaceae</taxon>
        <taxon>Algoriphagus</taxon>
    </lineage>
</organism>
<dbReference type="STRING" id="1727163.AO498_08990"/>
<reference evidence="2" key="1">
    <citation type="submission" date="2015-09" db="EMBL/GenBank/DDBJ databases">
        <title>Complete sequence of Algoriphagus sp. M8-2.</title>
        <authorList>
            <person name="Shintani M."/>
        </authorList>
    </citation>
    <scope>NUCLEOTIDE SEQUENCE [LARGE SCALE GENOMIC DNA]</scope>
    <source>
        <strain evidence="2">M8-2</strain>
    </source>
</reference>
<dbReference type="AlphaFoldDB" id="A0A142EN47"/>
<protein>
    <submittedName>
        <fullName evidence="1">Uncharacterized protein</fullName>
    </submittedName>
</protein>
<evidence type="ECO:0000313" key="2">
    <source>
        <dbReference type="Proteomes" id="UP000073816"/>
    </source>
</evidence>